<dbReference type="Gene3D" id="1.10.530.10">
    <property type="match status" value="1"/>
</dbReference>
<keyword evidence="4" id="KW-1015">Disulfide bond</keyword>
<dbReference type="GO" id="GO:0003796">
    <property type="term" value="F:lysozyme activity"/>
    <property type="evidence" value="ECO:0007669"/>
    <property type="project" value="UniProtKB-EC"/>
</dbReference>
<feature type="signal peptide" evidence="6">
    <location>
        <begin position="1"/>
        <end position="20"/>
    </location>
</feature>
<dbReference type="FunFam" id="1.10.530.10:FF:000001">
    <property type="entry name" value="Lysozyme C"/>
    <property type="match status" value="1"/>
</dbReference>
<gene>
    <name evidence="7" type="ORF">WMY93_006252</name>
</gene>
<dbReference type="Pfam" id="PF00062">
    <property type="entry name" value="Lys"/>
    <property type="match status" value="1"/>
</dbReference>
<dbReference type="PRINTS" id="PR00135">
    <property type="entry name" value="LYZLACT"/>
</dbReference>
<evidence type="ECO:0000256" key="1">
    <source>
        <dbReference type="ARBA" id="ARBA00010859"/>
    </source>
</evidence>
<accession>A0AAW0PJA4</accession>
<keyword evidence="3" id="KW-0081">Bacteriolytic enzyme</keyword>
<dbReference type="Proteomes" id="UP001460270">
    <property type="component" value="Unassembled WGS sequence"/>
</dbReference>
<keyword evidence="6" id="KW-0732">Signal</keyword>
<sequence>MEMKMQGLVLLVLLCAVAQGRVYTRCEWAKLLKDQGMDGFEGLKLDELVCLTKHLSNYNTQAINTNPDGSTDNGIFQINIKFWCDDGRPNGRNTCGIDCADLLDDNPLDDINCAKLSSLRARTAWKCHCEGKNLTKYTQGCGL</sequence>
<dbReference type="InterPro" id="IPR023346">
    <property type="entry name" value="Lysozyme-like_dom_sf"/>
</dbReference>
<dbReference type="InterPro" id="IPR001916">
    <property type="entry name" value="Glyco_hydro_22"/>
</dbReference>
<dbReference type="GO" id="GO:0031640">
    <property type="term" value="P:killing of cells of another organism"/>
    <property type="evidence" value="ECO:0007669"/>
    <property type="project" value="UniProtKB-KW"/>
</dbReference>
<dbReference type="GO" id="GO:0042742">
    <property type="term" value="P:defense response to bacterium"/>
    <property type="evidence" value="ECO:0007669"/>
    <property type="project" value="UniProtKB-KW"/>
</dbReference>
<reference evidence="8" key="1">
    <citation type="submission" date="2024-04" db="EMBL/GenBank/DDBJ databases">
        <title>Salinicola lusitanus LLJ914,a marine bacterium isolated from the Okinawa Trough.</title>
        <authorList>
            <person name="Li J."/>
        </authorList>
    </citation>
    <scope>NUCLEOTIDE SEQUENCE [LARGE SCALE GENOMIC DNA]</scope>
</reference>
<evidence type="ECO:0000256" key="3">
    <source>
        <dbReference type="ARBA" id="ARBA00022638"/>
    </source>
</evidence>
<evidence type="ECO:0000256" key="5">
    <source>
        <dbReference type="RuleBase" id="RU004440"/>
    </source>
</evidence>
<proteinExistence type="inferred from homology"/>
<dbReference type="PANTHER" id="PTHR11407">
    <property type="entry name" value="LYSOZYME C"/>
    <property type="match status" value="1"/>
</dbReference>
<comment type="similarity">
    <text evidence="1 5">Belongs to the glycosyl hydrolase 22 family.</text>
</comment>
<dbReference type="SUPFAM" id="SSF53955">
    <property type="entry name" value="Lysozyme-like"/>
    <property type="match status" value="1"/>
</dbReference>
<keyword evidence="3" id="KW-0929">Antimicrobial</keyword>
<organism evidence="7 8">
    <name type="scientific">Mugilogobius chulae</name>
    <name type="common">yellowstripe goby</name>
    <dbReference type="NCBI Taxonomy" id="88201"/>
    <lineage>
        <taxon>Eukaryota</taxon>
        <taxon>Metazoa</taxon>
        <taxon>Chordata</taxon>
        <taxon>Craniata</taxon>
        <taxon>Vertebrata</taxon>
        <taxon>Euteleostomi</taxon>
        <taxon>Actinopterygii</taxon>
        <taxon>Neopterygii</taxon>
        <taxon>Teleostei</taxon>
        <taxon>Neoteleostei</taxon>
        <taxon>Acanthomorphata</taxon>
        <taxon>Gobiaria</taxon>
        <taxon>Gobiiformes</taxon>
        <taxon>Gobioidei</taxon>
        <taxon>Gobiidae</taxon>
        <taxon>Gobionellinae</taxon>
        <taxon>Mugilogobius</taxon>
    </lineage>
</organism>
<dbReference type="AlphaFoldDB" id="A0AAW0PJA4"/>
<evidence type="ECO:0000313" key="7">
    <source>
        <dbReference type="EMBL" id="KAK7929857.1"/>
    </source>
</evidence>
<comment type="caution">
    <text evidence="7">The sequence shown here is derived from an EMBL/GenBank/DDBJ whole genome shotgun (WGS) entry which is preliminary data.</text>
</comment>
<feature type="chain" id="PRO_5043923171" description="lysozyme" evidence="6">
    <location>
        <begin position="21"/>
        <end position="143"/>
    </location>
</feature>
<evidence type="ECO:0000256" key="2">
    <source>
        <dbReference type="ARBA" id="ARBA00012732"/>
    </source>
</evidence>
<dbReference type="EMBL" id="JBBPFD010000004">
    <property type="protein sequence ID" value="KAK7929857.1"/>
    <property type="molecule type" value="Genomic_DNA"/>
</dbReference>
<protein>
    <recommendedName>
        <fullName evidence="2">lysozyme</fullName>
        <ecNumber evidence="2">3.2.1.17</ecNumber>
    </recommendedName>
</protein>
<evidence type="ECO:0000256" key="6">
    <source>
        <dbReference type="SAM" id="SignalP"/>
    </source>
</evidence>
<dbReference type="PANTHER" id="PTHR11407:SF63">
    <property type="entry name" value="LYSOZYME C"/>
    <property type="match status" value="1"/>
</dbReference>
<name>A0AAW0PJA4_9GOBI</name>
<evidence type="ECO:0000256" key="4">
    <source>
        <dbReference type="ARBA" id="ARBA00023157"/>
    </source>
</evidence>
<keyword evidence="8" id="KW-1185">Reference proteome</keyword>
<dbReference type="SMART" id="SM00263">
    <property type="entry name" value="LYZ1"/>
    <property type="match status" value="1"/>
</dbReference>
<dbReference type="PRINTS" id="PR00137">
    <property type="entry name" value="LYSOZYME"/>
</dbReference>
<dbReference type="PROSITE" id="PS51348">
    <property type="entry name" value="GLYCOSYL_HYDROL_F22_2"/>
    <property type="match status" value="1"/>
</dbReference>
<evidence type="ECO:0000313" key="8">
    <source>
        <dbReference type="Proteomes" id="UP001460270"/>
    </source>
</evidence>
<dbReference type="InterPro" id="IPR000974">
    <property type="entry name" value="Glyco_hydro_22_lys"/>
</dbReference>
<dbReference type="EC" id="3.2.1.17" evidence="2"/>